<proteinExistence type="inferred from homology"/>
<evidence type="ECO:0000256" key="7">
    <source>
        <dbReference type="ARBA" id="ARBA00023180"/>
    </source>
</evidence>
<dbReference type="PRINTS" id="PR00019">
    <property type="entry name" value="LEURICHRPT"/>
</dbReference>
<sequence length="384" mass="42303">MSQLNLYSIFLFSLLVSQILDISQSQSLPDFCHPYDKKVLLKIKNKLGNPPSLMSWDPKTDCASWKDVQCGNNEGHVTSVSIIDALDVHGPIPPYFDHLYWLTSLNFINVPNLSGPIPSYFGSLTNLTAFFVSGTKLTGPIPGFLNRLTKLTQLDLSSNKLTGPIPNFLSQLKGLSYLDLSSNGLTGPVPTALAQLINLSYLQLKSNKLSGPIPGFLAQLKNLNTIDFSSNYLTGPIPEYLGHKAGLTTLALSNNLLIGPIPKSLGRSDLSMIKLSHNKLSGDASFLFDKANINIISVEIDYNFFKFDFTNVDLNRRLVAFNVSHNFIYGSLPKRFGQMWVDSVDVSYNQLCGPIPNGRRFKKVNLVVFSHNKCICGGPLPACK</sequence>
<evidence type="ECO:0000256" key="1">
    <source>
        <dbReference type="ARBA" id="ARBA00004196"/>
    </source>
</evidence>
<evidence type="ECO:0000256" key="8">
    <source>
        <dbReference type="ARBA" id="ARBA00038043"/>
    </source>
</evidence>
<dbReference type="EMBL" id="JBDFQZ010000009">
    <property type="protein sequence ID" value="KAK9690939.1"/>
    <property type="molecule type" value="Genomic_DNA"/>
</dbReference>
<evidence type="ECO:0000256" key="5">
    <source>
        <dbReference type="ARBA" id="ARBA00022737"/>
    </source>
</evidence>
<dbReference type="PANTHER" id="PTHR48059:SF28">
    <property type="entry name" value="POLYGALACTURONASE INHIBITOR 1-LIKE"/>
    <property type="match status" value="1"/>
</dbReference>
<evidence type="ECO:0000256" key="3">
    <source>
        <dbReference type="ARBA" id="ARBA00022614"/>
    </source>
</evidence>
<dbReference type="PROSITE" id="PS51450">
    <property type="entry name" value="LRR"/>
    <property type="match status" value="1"/>
</dbReference>
<keyword evidence="5" id="KW-0677">Repeat</keyword>
<evidence type="ECO:0000256" key="4">
    <source>
        <dbReference type="ARBA" id="ARBA00022729"/>
    </source>
</evidence>
<dbReference type="PANTHER" id="PTHR48059">
    <property type="entry name" value="POLYGALACTURONASE INHIBITOR 1"/>
    <property type="match status" value="1"/>
</dbReference>
<dbReference type="FunFam" id="3.80.10.10:FF:000041">
    <property type="entry name" value="LRR receptor-like serine/threonine-protein kinase ERECTA"/>
    <property type="match status" value="1"/>
</dbReference>
<keyword evidence="6" id="KW-0472">Membrane</keyword>
<dbReference type="FunFam" id="3.80.10.10:FF:000400">
    <property type="entry name" value="Nuclear pore complex protein NUP107"/>
    <property type="match status" value="1"/>
</dbReference>
<dbReference type="Pfam" id="PF08263">
    <property type="entry name" value="LRRNT_2"/>
    <property type="match status" value="1"/>
</dbReference>
<protein>
    <recommendedName>
        <fullName evidence="10">Leucine-rich repeat-containing N-terminal plant-type domain-containing protein</fullName>
    </recommendedName>
</protein>
<feature type="signal peptide" evidence="9">
    <location>
        <begin position="1"/>
        <end position="25"/>
    </location>
</feature>
<keyword evidence="7" id="KW-0325">Glycoprotein</keyword>
<dbReference type="AlphaFoldDB" id="A0AAW1ILJ7"/>
<evidence type="ECO:0000313" key="12">
    <source>
        <dbReference type="Proteomes" id="UP001443914"/>
    </source>
</evidence>
<dbReference type="InterPro" id="IPR001611">
    <property type="entry name" value="Leu-rich_rpt"/>
</dbReference>
<dbReference type="Gene3D" id="3.80.10.10">
    <property type="entry name" value="Ribonuclease Inhibitor"/>
    <property type="match status" value="3"/>
</dbReference>
<keyword evidence="12" id="KW-1185">Reference proteome</keyword>
<reference evidence="11" key="1">
    <citation type="submission" date="2024-03" db="EMBL/GenBank/DDBJ databases">
        <title>WGS assembly of Saponaria officinalis var. Norfolk2.</title>
        <authorList>
            <person name="Jenkins J."/>
            <person name="Shu S."/>
            <person name="Grimwood J."/>
            <person name="Barry K."/>
            <person name="Goodstein D."/>
            <person name="Schmutz J."/>
            <person name="Leebens-Mack J."/>
            <person name="Osbourn A."/>
        </authorList>
    </citation>
    <scope>NUCLEOTIDE SEQUENCE [LARGE SCALE GENOMIC DNA]</scope>
    <source>
        <strain evidence="11">JIC</strain>
    </source>
</reference>
<gene>
    <name evidence="11" type="ORF">RND81_09G164900</name>
</gene>
<dbReference type="InterPro" id="IPR013210">
    <property type="entry name" value="LRR_N_plant-typ"/>
</dbReference>
<keyword evidence="3" id="KW-0433">Leucine-rich repeat</keyword>
<organism evidence="11 12">
    <name type="scientific">Saponaria officinalis</name>
    <name type="common">Common soapwort</name>
    <name type="synonym">Lychnis saponaria</name>
    <dbReference type="NCBI Taxonomy" id="3572"/>
    <lineage>
        <taxon>Eukaryota</taxon>
        <taxon>Viridiplantae</taxon>
        <taxon>Streptophyta</taxon>
        <taxon>Embryophyta</taxon>
        <taxon>Tracheophyta</taxon>
        <taxon>Spermatophyta</taxon>
        <taxon>Magnoliopsida</taxon>
        <taxon>eudicotyledons</taxon>
        <taxon>Gunneridae</taxon>
        <taxon>Pentapetalae</taxon>
        <taxon>Caryophyllales</taxon>
        <taxon>Caryophyllaceae</taxon>
        <taxon>Caryophylleae</taxon>
        <taxon>Saponaria</taxon>
    </lineage>
</organism>
<dbReference type="GO" id="GO:0016020">
    <property type="term" value="C:membrane"/>
    <property type="evidence" value="ECO:0007669"/>
    <property type="project" value="UniProtKB-SubCell"/>
</dbReference>
<dbReference type="InterPro" id="IPR032675">
    <property type="entry name" value="LRR_dom_sf"/>
</dbReference>
<comment type="similarity">
    <text evidence="8">Belongs to the polygalacturonase-inhibiting protein family.</text>
</comment>
<evidence type="ECO:0000313" key="11">
    <source>
        <dbReference type="EMBL" id="KAK9690939.1"/>
    </source>
</evidence>
<evidence type="ECO:0000256" key="9">
    <source>
        <dbReference type="SAM" id="SignalP"/>
    </source>
</evidence>
<evidence type="ECO:0000256" key="2">
    <source>
        <dbReference type="ARBA" id="ARBA00004370"/>
    </source>
</evidence>
<dbReference type="SUPFAM" id="SSF52058">
    <property type="entry name" value="L domain-like"/>
    <property type="match status" value="2"/>
</dbReference>
<keyword evidence="4 9" id="KW-0732">Signal</keyword>
<dbReference type="Pfam" id="PF13855">
    <property type="entry name" value="LRR_8"/>
    <property type="match status" value="1"/>
</dbReference>
<feature type="chain" id="PRO_5043587175" description="Leucine-rich repeat-containing N-terminal plant-type domain-containing protein" evidence="9">
    <location>
        <begin position="26"/>
        <end position="384"/>
    </location>
</feature>
<evidence type="ECO:0000259" key="10">
    <source>
        <dbReference type="Pfam" id="PF08263"/>
    </source>
</evidence>
<evidence type="ECO:0000256" key="6">
    <source>
        <dbReference type="ARBA" id="ARBA00023136"/>
    </source>
</evidence>
<feature type="domain" description="Leucine-rich repeat-containing N-terminal plant-type" evidence="10">
    <location>
        <begin position="34"/>
        <end position="70"/>
    </location>
</feature>
<dbReference type="Proteomes" id="UP001443914">
    <property type="component" value="Unassembled WGS sequence"/>
</dbReference>
<dbReference type="InterPro" id="IPR051848">
    <property type="entry name" value="PGIP"/>
</dbReference>
<comment type="subcellular location">
    <subcellularLocation>
        <location evidence="1">Cell envelope</location>
    </subcellularLocation>
    <subcellularLocation>
        <location evidence="2">Membrane</location>
    </subcellularLocation>
</comment>
<dbReference type="Pfam" id="PF00560">
    <property type="entry name" value="LRR_1"/>
    <property type="match status" value="3"/>
</dbReference>
<comment type="caution">
    <text evidence="11">The sequence shown here is derived from an EMBL/GenBank/DDBJ whole genome shotgun (WGS) entry which is preliminary data.</text>
</comment>
<name>A0AAW1ILJ7_SAPOF</name>
<accession>A0AAW1ILJ7</accession>